<protein>
    <recommendedName>
        <fullName evidence="2">DUF6533 domain-containing protein</fullName>
    </recommendedName>
</protein>
<feature type="transmembrane region" description="Helical" evidence="1">
    <location>
        <begin position="244"/>
        <end position="265"/>
    </location>
</feature>
<feature type="transmembrane region" description="Helical" evidence="1">
    <location>
        <begin position="180"/>
        <end position="199"/>
    </location>
</feature>
<keyword evidence="1" id="KW-0812">Transmembrane</keyword>
<feature type="transmembrane region" description="Helical" evidence="1">
    <location>
        <begin position="20"/>
        <end position="38"/>
    </location>
</feature>
<keyword evidence="1" id="KW-1133">Transmembrane helix</keyword>
<feature type="transmembrane region" description="Helical" evidence="1">
    <location>
        <begin position="59"/>
        <end position="78"/>
    </location>
</feature>
<sequence length="323" mass="36639">MLEVVDRFNLGLIERDQYAVYGWISALTWLFWSLLISFDDEITYVWKSKWTRCHLLYVYERYVVLLMTLSMGPVWNGWKIGSPPSDLWCHIIGIYQSGIALAAILGTDIILILRVRALYFSRKITIFLIVAFVVQFVGGAVTAILGLAQGRQFGRVLVIPERGEYTCVSSEISGFRIGNWIPSIAFETLLFFLTLYQSIQQGFHKRKDSVWRVPILIDGITVYILLFVTSAMCEVAWSRGMQELIAVFYPWNIAVISFSGSRLILNMRKTATPNGAGRDAPLTTVGDIEFYQMTTADELTCVDEMSVAPERTPVRAEQDVIDV</sequence>
<evidence type="ECO:0000313" key="3">
    <source>
        <dbReference type="EMBL" id="KZS86869.1"/>
    </source>
</evidence>
<keyword evidence="1" id="KW-0472">Membrane</keyword>
<dbReference type="OrthoDB" id="3349377at2759"/>
<evidence type="ECO:0000259" key="2">
    <source>
        <dbReference type="Pfam" id="PF20151"/>
    </source>
</evidence>
<organism evidence="3 4">
    <name type="scientific">Sistotremastrum niveocremeum HHB9708</name>
    <dbReference type="NCBI Taxonomy" id="1314777"/>
    <lineage>
        <taxon>Eukaryota</taxon>
        <taxon>Fungi</taxon>
        <taxon>Dikarya</taxon>
        <taxon>Basidiomycota</taxon>
        <taxon>Agaricomycotina</taxon>
        <taxon>Agaricomycetes</taxon>
        <taxon>Sistotremastrales</taxon>
        <taxon>Sistotremastraceae</taxon>
        <taxon>Sertulicium</taxon>
        <taxon>Sertulicium niveocremeum</taxon>
    </lineage>
</organism>
<dbReference type="AlphaFoldDB" id="A0A164MN57"/>
<dbReference type="Proteomes" id="UP000076722">
    <property type="component" value="Unassembled WGS sequence"/>
</dbReference>
<keyword evidence="4" id="KW-1185">Reference proteome</keyword>
<reference evidence="3 4" key="1">
    <citation type="journal article" date="2016" name="Mol. Biol. Evol.">
        <title>Comparative Genomics of Early-Diverging Mushroom-Forming Fungi Provides Insights into the Origins of Lignocellulose Decay Capabilities.</title>
        <authorList>
            <person name="Nagy L.G."/>
            <person name="Riley R."/>
            <person name="Tritt A."/>
            <person name="Adam C."/>
            <person name="Daum C."/>
            <person name="Floudas D."/>
            <person name="Sun H."/>
            <person name="Yadav J.S."/>
            <person name="Pangilinan J."/>
            <person name="Larsson K.H."/>
            <person name="Matsuura K."/>
            <person name="Barry K."/>
            <person name="Labutti K."/>
            <person name="Kuo R."/>
            <person name="Ohm R.A."/>
            <person name="Bhattacharya S.S."/>
            <person name="Shirouzu T."/>
            <person name="Yoshinaga Y."/>
            <person name="Martin F.M."/>
            <person name="Grigoriev I.V."/>
            <person name="Hibbett D.S."/>
        </authorList>
    </citation>
    <scope>NUCLEOTIDE SEQUENCE [LARGE SCALE GENOMIC DNA]</scope>
    <source>
        <strain evidence="3 4">HHB9708</strain>
    </source>
</reference>
<accession>A0A164MN57</accession>
<feature type="transmembrane region" description="Helical" evidence="1">
    <location>
        <begin position="125"/>
        <end position="148"/>
    </location>
</feature>
<evidence type="ECO:0000313" key="4">
    <source>
        <dbReference type="Proteomes" id="UP000076722"/>
    </source>
</evidence>
<name>A0A164MN57_9AGAM</name>
<feature type="transmembrane region" description="Helical" evidence="1">
    <location>
        <begin position="90"/>
        <end position="113"/>
    </location>
</feature>
<dbReference type="EMBL" id="KV419464">
    <property type="protein sequence ID" value="KZS86869.1"/>
    <property type="molecule type" value="Genomic_DNA"/>
</dbReference>
<feature type="domain" description="DUF6533" evidence="2">
    <location>
        <begin position="24"/>
        <end position="66"/>
    </location>
</feature>
<proteinExistence type="predicted"/>
<dbReference type="InterPro" id="IPR045340">
    <property type="entry name" value="DUF6533"/>
</dbReference>
<feature type="transmembrane region" description="Helical" evidence="1">
    <location>
        <begin position="211"/>
        <end position="232"/>
    </location>
</feature>
<evidence type="ECO:0000256" key="1">
    <source>
        <dbReference type="SAM" id="Phobius"/>
    </source>
</evidence>
<dbReference type="Pfam" id="PF20151">
    <property type="entry name" value="DUF6533"/>
    <property type="match status" value="1"/>
</dbReference>
<gene>
    <name evidence="3" type="ORF">SISNIDRAFT_491551</name>
</gene>